<sequence>MFFNFFNLSFKIASILDSDSFLFLIILLQVSPLSGIEYLDTELSNLVSTFLLKGSQGAKEENIDNCTTATLVTDPQICIPPEVQKKSINFSEFSIIFKFCEMSRDLLSMGSKSKPPVLQIGEYPQ</sequence>
<accession>A0AA38WMV7</accession>
<dbReference type="EMBL" id="JARYMX010000003">
    <property type="protein sequence ID" value="KAJ9558305.1"/>
    <property type="molecule type" value="Genomic_DNA"/>
</dbReference>
<dbReference type="AlphaFoldDB" id="A0AA38WMV7"/>
<protein>
    <submittedName>
        <fullName evidence="1">Uncharacterized protein</fullName>
    </submittedName>
</protein>
<evidence type="ECO:0000313" key="1">
    <source>
        <dbReference type="EMBL" id="KAJ9558305.1"/>
    </source>
</evidence>
<proteinExistence type="predicted"/>
<organism evidence="1 2">
    <name type="scientific">Centaurea solstitialis</name>
    <name type="common">yellow star-thistle</name>
    <dbReference type="NCBI Taxonomy" id="347529"/>
    <lineage>
        <taxon>Eukaryota</taxon>
        <taxon>Viridiplantae</taxon>
        <taxon>Streptophyta</taxon>
        <taxon>Embryophyta</taxon>
        <taxon>Tracheophyta</taxon>
        <taxon>Spermatophyta</taxon>
        <taxon>Magnoliopsida</taxon>
        <taxon>eudicotyledons</taxon>
        <taxon>Gunneridae</taxon>
        <taxon>Pentapetalae</taxon>
        <taxon>asterids</taxon>
        <taxon>campanulids</taxon>
        <taxon>Asterales</taxon>
        <taxon>Asteraceae</taxon>
        <taxon>Carduoideae</taxon>
        <taxon>Cardueae</taxon>
        <taxon>Centaureinae</taxon>
        <taxon>Centaurea</taxon>
    </lineage>
</organism>
<keyword evidence="2" id="KW-1185">Reference proteome</keyword>
<reference evidence="1" key="1">
    <citation type="submission" date="2023-03" db="EMBL/GenBank/DDBJ databases">
        <title>Chromosome-scale reference genome and RAD-based genetic map of yellow starthistle (Centaurea solstitialis) reveal putative structural variation and QTLs associated with invader traits.</title>
        <authorList>
            <person name="Reatini B."/>
            <person name="Cang F.A."/>
            <person name="Jiang Q."/>
            <person name="Mckibben M.T.W."/>
            <person name="Barker M.S."/>
            <person name="Rieseberg L.H."/>
            <person name="Dlugosch K.M."/>
        </authorList>
    </citation>
    <scope>NUCLEOTIDE SEQUENCE</scope>
    <source>
        <strain evidence="1">CAN-66</strain>
        <tissue evidence="1">Leaf</tissue>
    </source>
</reference>
<comment type="caution">
    <text evidence="1">The sequence shown here is derived from an EMBL/GenBank/DDBJ whole genome shotgun (WGS) entry which is preliminary data.</text>
</comment>
<gene>
    <name evidence="1" type="ORF">OSB04_012919</name>
</gene>
<dbReference type="Proteomes" id="UP001172457">
    <property type="component" value="Chromosome 3"/>
</dbReference>
<name>A0AA38WMV7_9ASTR</name>
<evidence type="ECO:0000313" key="2">
    <source>
        <dbReference type="Proteomes" id="UP001172457"/>
    </source>
</evidence>